<proteinExistence type="predicted"/>
<feature type="compositionally biased region" description="Basic and acidic residues" evidence="1">
    <location>
        <begin position="1"/>
        <end position="23"/>
    </location>
</feature>
<dbReference type="Pfam" id="PF13365">
    <property type="entry name" value="Trypsin_2"/>
    <property type="match status" value="1"/>
</dbReference>
<dbReference type="EMBL" id="CM000762">
    <property type="protein sequence ID" value="KXG34158.1"/>
    <property type="molecule type" value="Genomic_DNA"/>
</dbReference>
<organism evidence="2 3">
    <name type="scientific">Sorghum bicolor</name>
    <name type="common">Sorghum</name>
    <name type="synonym">Sorghum vulgare</name>
    <dbReference type="NCBI Taxonomy" id="4558"/>
    <lineage>
        <taxon>Eukaryota</taxon>
        <taxon>Viridiplantae</taxon>
        <taxon>Streptophyta</taxon>
        <taxon>Embryophyta</taxon>
        <taxon>Tracheophyta</taxon>
        <taxon>Spermatophyta</taxon>
        <taxon>Magnoliopsida</taxon>
        <taxon>Liliopsida</taxon>
        <taxon>Poales</taxon>
        <taxon>Poaceae</taxon>
        <taxon>PACMAD clade</taxon>
        <taxon>Panicoideae</taxon>
        <taxon>Andropogonodae</taxon>
        <taxon>Andropogoneae</taxon>
        <taxon>Sorghinae</taxon>
        <taxon>Sorghum</taxon>
    </lineage>
</organism>
<protein>
    <submittedName>
        <fullName evidence="2">Uncharacterized protein</fullName>
    </submittedName>
</protein>
<name>A0A1B6Q8A3_SORBI</name>
<reference evidence="3" key="2">
    <citation type="journal article" date="2018" name="Plant J.">
        <title>The Sorghum bicolor reference genome: improved assembly, gene annotations, a transcriptome atlas, and signatures of genome organization.</title>
        <authorList>
            <person name="McCormick R.F."/>
            <person name="Truong S.K."/>
            <person name="Sreedasyam A."/>
            <person name="Jenkins J."/>
            <person name="Shu S."/>
            <person name="Sims D."/>
            <person name="Kennedy M."/>
            <person name="Amirebrahimi M."/>
            <person name="Weers B.D."/>
            <person name="McKinley B."/>
            <person name="Mattison A."/>
            <person name="Morishige D.T."/>
            <person name="Grimwood J."/>
            <person name="Schmutz J."/>
            <person name="Mullet J.E."/>
        </authorList>
    </citation>
    <scope>NUCLEOTIDE SEQUENCE [LARGE SCALE GENOMIC DNA]</scope>
    <source>
        <strain evidence="3">cv. BTx623</strain>
    </source>
</reference>
<evidence type="ECO:0000256" key="1">
    <source>
        <dbReference type="SAM" id="MobiDB-lite"/>
    </source>
</evidence>
<keyword evidence="3" id="KW-1185">Reference proteome</keyword>
<gene>
    <name evidence="2" type="ORF">SORBI_3003G433400</name>
</gene>
<dbReference type="Gramene" id="KXG34158">
    <property type="protein sequence ID" value="KXG34158"/>
    <property type="gene ID" value="SORBI_3003G433400"/>
</dbReference>
<feature type="compositionally biased region" description="Polar residues" evidence="1">
    <location>
        <begin position="27"/>
        <end position="44"/>
    </location>
</feature>
<dbReference type="SUPFAM" id="SSF50494">
    <property type="entry name" value="Trypsin-like serine proteases"/>
    <property type="match status" value="1"/>
</dbReference>
<dbReference type="AlphaFoldDB" id="A0A1B6Q8A3"/>
<dbReference type="Proteomes" id="UP000000768">
    <property type="component" value="Chromosome 3"/>
</dbReference>
<evidence type="ECO:0000313" key="2">
    <source>
        <dbReference type="EMBL" id="KXG34158.1"/>
    </source>
</evidence>
<dbReference type="PANTHER" id="PTHR18868:SF49">
    <property type="entry name" value="OS11G0147200 PROTEIN"/>
    <property type="match status" value="1"/>
</dbReference>
<dbReference type="InterPro" id="IPR009003">
    <property type="entry name" value="Peptidase_S1_PA"/>
</dbReference>
<dbReference type="PANTHER" id="PTHR18868">
    <property type="entry name" value="OS07G0665300 PROTEIN-RELATED"/>
    <property type="match status" value="1"/>
</dbReference>
<reference evidence="2 3" key="1">
    <citation type="journal article" date="2009" name="Nature">
        <title>The Sorghum bicolor genome and the diversification of grasses.</title>
        <authorList>
            <person name="Paterson A.H."/>
            <person name="Bowers J.E."/>
            <person name="Bruggmann R."/>
            <person name="Dubchak I."/>
            <person name="Grimwood J."/>
            <person name="Gundlach H."/>
            <person name="Haberer G."/>
            <person name="Hellsten U."/>
            <person name="Mitros T."/>
            <person name="Poliakov A."/>
            <person name="Schmutz J."/>
            <person name="Spannagl M."/>
            <person name="Tang H."/>
            <person name="Wang X."/>
            <person name="Wicker T."/>
            <person name="Bharti A.K."/>
            <person name="Chapman J."/>
            <person name="Feltus F.A."/>
            <person name="Gowik U."/>
            <person name="Grigoriev I.V."/>
            <person name="Lyons E."/>
            <person name="Maher C.A."/>
            <person name="Martis M."/>
            <person name="Narechania A."/>
            <person name="Otillar R.P."/>
            <person name="Penning B.W."/>
            <person name="Salamov A.A."/>
            <person name="Wang Y."/>
            <person name="Zhang L."/>
            <person name="Carpita N.C."/>
            <person name="Freeling M."/>
            <person name="Gingle A.R."/>
            <person name="Hash C.T."/>
            <person name="Keller B."/>
            <person name="Klein P."/>
            <person name="Kresovich S."/>
            <person name="McCann M.C."/>
            <person name="Ming R."/>
            <person name="Peterson D.G."/>
            <person name="Mehboob-ur-Rahman"/>
            <person name="Ware D."/>
            <person name="Westhoff P."/>
            <person name="Mayer K.F."/>
            <person name="Messing J."/>
            <person name="Rokhsar D.S."/>
        </authorList>
    </citation>
    <scope>NUCLEOTIDE SEQUENCE [LARGE SCALE GENOMIC DNA]</scope>
    <source>
        <strain evidence="3">cv. BTx623</strain>
    </source>
</reference>
<accession>A0A1B6Q8A3</accession>
<sequence>MVKSNRDGDGVTRSSKRDERVGDLTRTYFTRSLKMNTPYLTKSSTKNRRIDGHTRSSKKNKRSYPARRSTKDKTICNEGETTGLPIPVHGDGLNEDQSPIDTVAPVHGDGLNEDLESLGYPERPKTMLTDCILVNSFEEPFGDTHDKGVWSELKETVATNIDENTVALASFNGEKRFFACTGCFIEWNGCTTILTSASLIRHSRRADEILKNLRIEVFLPSKERASGILQHYNLHYNIALVRVNDYSPSHPIKIQHRRRDNREVLAVGRIFTSGELMASRGHKDSMVCEHDCGHLHFSRCRISKAGIGGPLLDFDGKFVGMNFYDKRAGGTWYLKCNEILHVLGHFEKKKDC</sequence>
<dbReference type="ExpressionAtlas" id="A0A1B6Q8A3">
    <property type="expression patterns" value="baseline and differential"/>
</dbReference>
<evidence type="ECO:0000313" key="3">
    <source>
        <dbReference type="Proteomes" id="UP000000768"/>
    </source>
</evidence>
<feature type="compositionally biased region" description="Basic residues" evidence="1">
    <location>
        <begin position="55"/>
        <end position="68"/>
    </location>
</feature>
<feature type="region of interest" description="Disordered" evidence="1">
    <location>
        <begin position="1"/>
        <end position="90"/>
    </location>
</feature>
<dbReference type="OMA" id="ESGCKDQ"/>
<dbReference type="Gene3D" id="2.40.10.120">
    <property type="match status" value="1"/>
</dbReference>